<dbReference type="InterPro" id="IPR012338">
    <property type="entry name" value="Beta-lactam/transpept-like"/>
</dbReference>
<evidence type="ECO:0000259" key="2">
    <source>
        <dbReference type="Pfam" id="PF00144"/>
    </source>
</evidence>
<dbReference type="PANTHER" id="PTHR43283">
    <property type="entry name" value="BETA-LACTAMASE-RELATED"/>
    <property type="match status" value="1"/>
</dbReference>
<dbReference type="Pfam" id="PF00144">
    <property type="entry name" value="Beta-lactamase"/>
    <property type="match status" value="1"/>
</dbReference>
<dbReference type="Proteomes" id="UP001474181">
    <property type="component" value="Unassembled WGS sequence"/>
</dbReference>
<keyword evidence="4" id="KW-1185">Reference proteome</keyword>
<evidence type="ECO:0000313" key="3">
    <source>
        <dbReference type="EMBL" id="MER7179415.1"/>
    </source>
</evidence>
<gene>
    <name evidence="3" type="ORF">ABT404_08010</name>
</gene>
<dbReference type="GO" id="GO:0016787">
    <property type="term" value="F:hydrolase activity"/>
    <property type="evidence" value="ECO:0007669"/>
    <property type="project" value="UniProtKB-KW"/>
</dbReference>
<dbReference type="EC" id="3.1.1.103" evidence="3"/>
<proteinExistence type="predicted"/>
<dbReference type="InterPro" id="IPR050789">
    <property type="entry name" value="Diverse_Enzym_Activities"/>
</dbReference>
<feature type="domain" description="Beta-lactamase-related" evidence="2">
    <location>
        <begin position="11"/>
        <end position="333"/>
    </location>
</feature>
<evidence type="ECO:0000256" key="1">
    <source>
        <dbReference type="ARBA" id="ARBA00022801"/>
    </source>
</evidence>
<dbReference type="RefSeq" id="WP_350778654.1">
    <property type="nucleotide sequence ID" value="NZ_JBEPEK010000040.1"/>
</dbReference>
<dbReference type="PANTHER" id="PTHR43283:SF11">
    <property type="entry name" value="BETA-LACTAMASE-RELATED DOMAIN-CONTAINING PROTEIN"/>
    <property type="match status" value="1"/>
</dbReference>
<evidence type="ECO:0000313" key="4">
    <source>
        <dbReference type="Proteomes" id="UP001474181"/>
    </source>
</evidence>
<dbReference type="InterPro" id="IPR001466">
    <property type="entry name" value="Beta-lactam-related"/>
</dbReference>
<accession>A0ABV1WSE9</accession>
<reference evidence="3 4" key="1">
    <citation type="submission" date="2024-06" db="EMBL/GenBank/DDBJ databases">
        <title>The Natural Products Discovery Center: Release of the First 8490 Sequenced Strains for Exploring Actinobacteria Biosynthetic Diversity.</title>
        <authorList>
            <person name="Kalkreuter E."/>
            <person name="Kautsar S.A."/>
            <person name="Yang D."/>
            <person name="Bader C.D."/>
            <person name="Teijaro C.N."/>
            <person name="Fluegel L."/>
            <person name="Davis C.M."/>
            <person name="Simpson J.R."/>
            <person name="Lauterbach L."/>
            <person name="Steele A.D."/>
            <person name="Gui C."/>
            <person name="Meng S."/>
            <person name="Li G."/>
            <person name="Viehrig K."/>
            <person name="Ye F."/>
            <person name="Su P."/>
            <person name="Kiefer A.F."/>
            <person name="Nichols A."/>
            <person name="Cepeda A.J."/>
            <person name="Yan W."/>
            <person name="Fan B."/>
            <person name="Jiang Y."/>
            <person name="Adhikari A."/>
            <person name="Zheng C.-J."/>
            <person name="Schuster L."/>
            <person name="Cowan T.M."/>
            <person name="Smanski M.J."/>
            <person name="Chevrette M.G."/>
            <person name="De Carvalho L.P.S."/>
            <person name="Shen B."/>
        </authorList>
    </citation>
    <scope>NUCLEOTIDE SEQUENCE [LARGE SCALE GENOMIC DNA]</scope>
    <source>
        <strain evidence="3 4">NPDC000234</strain>
    </source>
</reference>
<name>A0ABV1WSE9_9ACTN</name>
<organism evidence="3 4">
    <name type="scientific">Streptomyces hyaluromycini</name>
    <dbReference type="NCBI Taxonomy" id="1377993"/>
    <lineage>
        <taxon>Bacteria</taxon>
        <taxon>Bacillati</taxon>
        <taxon>Actinomycetota</taxon>
        <taxon>Actinomycetes</taxon>
        <taxon>Kitasatosporales</taxon>
        <taxon>Streptomycetaceae</taxon>
        <taxon>Streptomyces</taxon>
    </lineage>
</organism>
<comment type="caution">
    <text evidence="3">The sequence shown here is derived from an EMBL/GenBank/DDBJ whole genome shotgun (WGS) entry which is preliminary data.</text>
</comment>
<dbReference type="Gene3D" id="3.40.710.10">
    <property type="entry name" value="DD-peptidase/beta-lactamase superfamily"/>
    <property type="match status" value="1"/>
</dbReference>
<sequence length="350" mass="37639">MALDLDIDRIRDCVGEGARDKVYPGAVWAVGDRSGNMAFGTQGVLDPDQPDEPMRHDTVFDVEGLTEILAVWSSIGSLVEAGKLHLDEQLGDFWSEVRDHPLGRVSTRHLLTHTAGVPLGTDLLNRHGTDPQDMRGGVLHEALRRPPGATVEYSDRAALVLGYLAEELSGQSLDVLAATGVWQPLGMTRTRYGPLPGEATARCAPTELDDITGARLRGTAHGLPARLLGGVCGTSGVFSVLPDLAAFLRHLLRPGRDGSRPGFGTAWTKESLRTQTGELAPAGGLFWRPAPGAVPGTDDIWEHHASGAAGAWLSPEQGRWAVLLTNTRYYTRDYGSLVPVRDTFRSLAFA</sequence>
<protein>
    <submittedName>
        <fullName evidence="3">Serine hydrolase domain-containing protein</fullName>
        <ecNumber evidence="3">3.1.1.103</ecNumber>
    </submittedName>
</protein>
<dbReference type="EMBL" id="JBEPEK010000040">
    <property type="protein sequence ID" value="MER7179415.1"/>
    <property type="molecule type" value="Genomic_DNA"/>
</dbReference>
<keyword evidence="1 3" id="KW-0378">Hydrolase</keyword>
<dbReference type="SUPFAM" id="SSF56601">
    <property type="entry name" value="beta-lactamase/transpeptidase-like"/>
    <property type="match status" value="1"/>
</dbReference>